<comment type="caution">
    <text evidence="1">The sequence shown here is derived from an EMBL/GenBank/DDBJ whole genome shotgun (WGS) entry which is preliminary data.</text>
</comment>
<dbReference type="EMBL" id="AUZX01015785">
    <property type="protein sequence ID" value="EQD28075.1"/>
    <property type="molecule type" value="Genomic_DNA"/>
</dbReference>
<keyword evidence="1" id="KW-0808">Transferase</keyword>
<accession>T0ZE37</accession>
<dbReference type="Gene3D" id="3.90.1150.10">
    <property type="entry name" value="Aspartate Aminotransferase, domain 1"/>
    <property type="match status" value="1"/>
</dbReference>
<keyword evidence="1" id="KW-0032">Aminotransferase</keyword>
<dbReference type="InterPro" id="IPR015421">
    <property type="entry name" value="PyrdxlP-dep_Trfase_major"/>
</dbReference>
<evidence type="ECO:0000313" key="1">
    <source>
        <dbReference type="EMBL" id="EQD28075.1"/>
    </source>
</evidence>
<feature type="non-terminal residue" evidence="1">
    <location>
        <position position="69"/>
    </location>
</feature>
<proteinExistence type="predicted"/>
<reference evidence="1" key="1">
    <citation type="submission" date="2013-08" db="EMBL/GenBank/DDBJ databases">
        <authorList>
            <person name="Mendez C."/>
            <person name="Richter M."/>
            <person name="Ferrer M."/>
            <person name="Sanchez J."/>
        </authorList>
    </citation>
    <scope>NUCLEOTIDE SEQUENCE</scope>
</reference>
<dbReference type="AlphaFoldDB" id="T0ZE37"/>
<organism evidence="1">
    <name type="scientific">mine drainage metagenome</name>
    <dbReference type="NCBI Taxonomy" id="410659"/>
    <lineage>
        <taxon>unclassified sequences</taxon>
        <taxon>metagenomes</taxon>
        <taxon>ecological metagenomes</taxon>
    </lineage>
</organism>
<gene>
    <name evidence="1" type="ORF">B1A_21357</name>
</gene>
<protein>
    <submittedName>
        <fullName evidence="1">Histidinol-phosphate aminotransferase</fullName>
    </submittedName>
</protein>
<name>T0ZE37_9ZZZZ</name>
<reference evidence="1" key="2">
    <citation type="journal article" date="2014" name="ISME J.">
        <title>Microbial stratification in low pH oxic and suboxic macroscopic growths along an acid mine drainage.</title>
        <authorList>
            <person name="Mendez-Garcia C."/>
            <person name="Mesa V."/>
            <person name="Sprenger R.R."/>
            <person name="Richter M."/>
            <person name="Diez M.S."/>
            <person name="Solano J."/>
            <person name="Bargiela R."/>
            <person name="Golyshina O.V."/>
            <person name="Manteca A."/>
            <person name="Ramos J.L."/>
            <person name="Gallego J.R."/>
            <person name="Llorente I."/>
            <person name="Martins Dos Santos V.A."/>
            <person name="Jensen O.N."/>
            <person name="Pelaez A.I."/>
            <person name="Sanchez J."/>
            <person name="Ferrer M."/>
        </authorList>
    </citation>
    <scope>NUCLEOTIDE SEQUENCE</scope>
</reference>
<dbReference type="GO" id="GO:0008483">
    <property type="term" value="F:transaminase activity"/>
    <property type="evidence" value="ECO:0007669"/>
    <property type="project" value="UniProtKB-KW"/>
</dbReference>
<dbReference type="InterPro" id="IPR015422">
    <property type="entry name" value="PyrdxlP-dep_Trfase_small"/>
</dbReference>
<sequence>MIRPREGLGLRNGYHSPQLNVEVRLNTNESPFELPEGFYRRLGEVTSKLALNRYPDRSYRQVKEALAEQ</sequence>
<dbReference type="Gene3D" id="3.40.640.10">
    <property type="entry name" value="Type I PLP-dependent aspartate aminotransferase-like (Major domain)"/>
    <property type="match status" value="1"/>
</dbReference>